<keyword evidence="2" id="KW-0813">Transport</keyword>
<dbReference type="FunFam" id="3.40.190.10:FF:000024">
    <property type="entry name" value="Glutamate receptor, ionotropic, delta 1"/>
    <property type="match status" value="1"/>
</dbReference>
<evidence type="ECO:0000259" key="22">
    <source>
        <dbReference type="SMART" id="SM00079"/>
    </source>
</evidence>
<comment type="caution">
    <text evidence="24">The sequence shown here is derived from an EMBL/GenBank/DDBJ whole genome shotgun (WGS) entry which is preliminary data.</text>
</comment>
<organism evidence="24 25">
    <name type="scientific">Batillaria attramentaria</name>
    <dbReference type="NCBI Taxonomy" id="370345"/>
    <lineage>
        <taxon>Eukaryota</taxon>
        <taxon>Metazoa</taxon>
        <taxon>Spiralia</taxon>
        <taxon>Lophotrochozoa</taxon>
        <taxon>Mollusca</taxon>
        <taxon>Gastropoda</taxon>
        <taxon>Caenogastropoda</taxon>
        <taxon>Sorbeoconcha</taxon>
        <taxon>Cerithioidea</taxon>
        <taxon>Batillariidae</taxon>
        <taxon>Batillaria</taxon>
    </lineage>
</organism>
<evidence type="ECO:0000256" key="12">
    <source>
        <dbReference type="ARBA" id="ARBA00023257"/>
    </source>
</evidence>
<feature type="region of interest" description="Disordered" evidence="20">
    <location>
        <begin position="877"/>
        <end position="896"/>
    </location>
</feature>
<evidence type="ECO:0000256" key="17">
    <source>
        <dbReference type="PIRSR" id="PIRSR601508-1"/>
    </source>
</evidence>
<feature type="site" description="Crucial to convey clamshell closure to channel opening" evidence="18">
    <location>
        <position position="663"/>
    </location>
</feature>
<evidence type="ECO:0000256" key="20">
    <source>
        <dbReference type="SAM" id="MobiDB-lite"/>
    </source>
</evidence>
<keyword evidence="13" id="KW-1071">Ligand-gated ion channel</keyword>
<gene>
    <name evidence="24" type="ORF">BaRGS_00013454</name>
</gene>
<evidence type="ECO:0000256" key="5">
    <source>
        <dbReference type="ARBA" id="ARBA00022729"/>
    </source>
</evidence>
<accession>A0ABD0L722</accession>
<evidence type="ECO:0000313" key="25">
    <source>
        <dbReference type="Proteomes" id="UP001519460"/>
    </source>
</evidence>
<feature type="binding site" evidence="17">
    <location>
        <position position="513"/>
    </location>
    <ligand>
        <name>L-glutamate</name>
        <dbReference type="ChEBI" id="CHEBI:29985"/>
    </ligand>
</feature>
<reference evidence="24 25" key="1">
    <citation type="journal article" date="2023" name="Sci. Data">
        <title>Genome assembly of the Korean intertidal mud-creeper Batillaria attramentaria.</title>
        <authorList>
            <person name="Patra A.K."/>
            <person name="Ho P.T."/>
            <person name="Jun S."/>
            <person name="Lee S.J."/>
            <person name="Kim Y."/>
            <person name="Won Y.J."/>
        </authorList>
    </citation>
    <scope>NUCLEOTIDE SEQUENCE [LARGE SCALE GENOMIC DNA]</scope>
    <source>
        <strain evidence="24">Wonlab-2016</strain>
    </source>
</reference>
<feature type="transmembrane region" description="Helical" evidence="21">
    <location>
        <begin position="356"/>
        <end position="383"/>
    </location>
</feature>
<keyword evidence="14" id="KW-0407">Ion channel</keyword>
<dbReference type="InterPro" id="IPR015683">
    <property type="entry name" value="Ionotropic_Glu_rcpt"/>
</dbReference>
<dbReference type="GO" id="GO:0005230">
    <property type="term" value="F:extracellular ligand-gated monoatomic ion channel activity"/>
    <property type="evidence" value="ECO:0007669"/>
    <property type="project" value="UniProtKB-ARBA"/>
</dbReference>
<feature type="transmembrane region" description="Helical" evidence="21">
    <location>
        <begin position="553"/>
        <end position="571"/>
    </location>
</feature>
<evidence type="ECO:0000313" key="24">
    <source>
        <dbReference type="EMBL" id="KAK7495272.1"/>
    </source>
</evidence>
<dbReference type="FunFam" id="3.40.190.10:FF:000060">
    <property type="entry name" value="Glutamate receptor ionotropic, kainate 1"/>
    <property type="match status" value="1"/>
</dbReference>
<protein>
    <recommendedName>
        <fullName evidence="16">Glutamate receptor 1</fullName>
    </recommendedName>
</protein>
<dbReference type="FunFam" id="1.10.287.70:FF:000064">
    <property type="entry name" value="Glutamate receptor ionotropic, kainate"/>
    <property type="match status" value="1"/>
</dbReference>
<dbReference type="SUPFAM" id="SSF53850">
    <property type="entry name" value="Periplasmic binding protein-like II"/>
    <property type="match status" value="1"/>
</dbReference>
<comment type="similarity">
    <text evidence="1">Belongs to the glutamate-gated ion channel (TC 1.A.10.1) family.</text>
</comment>
<keyword evidence="7" id="KW-0770">Synapse</keyword>
<evidence type="ECO:0000256" key="7">
    <source>
        <dbReference type="ARBA" id="ARBA00023018"/>
    </source>
</evidence>
<dbReference type="InterPro" id="IPR019594">
    <property type="entry name" value="Glu/Gly-bd"/>
</dbReference>
<evidence type="ECO:0000256" key="18">
    <source>
        <dbReference type="PIRSR" id="PIRSR601508-2"/>
    </source>
</evidence>
<keyword evidence="8" id="KW-0406">Ion transport</keyword>
<feature type="binding site" evidence="17">
    <location>
        <position position="685"/>
    </location>
    <ligand>
        <name>L-glutamate</name>
        <dbReference type="ChEBI" id="CHEBI:29985"/>
    </ligand>
</feature>
<evidence type="ECO:0000256" key="11">
    <source>
        <dbReference type="ARBA" id="ARBA00023180"/>
    </source>
</evidence>
<evidence type="ECO:0000256" key="3">
    <source>
        <dbReference type="ARBA" id="ARBA00022475"/>
    </source>
</evidence>
<feature type="binding site" evidence="17">
    <location>
        <position position="508"/>
    </location>
    <ligand>
        <name>L-glutamate</name>
        <dbReference type="ChEBI" id="CHEBI:29985"/>
    </ligand>
</feature>
<comment type="subcellular location">
    <subcellularLocation>
        <location evidence="15">Postsynaptic cell membrane</location>
        <topology evidence="15">Multi-pass membrane protein</topology>
    </subcellularLocation>
</comment>
<dbReference type="SMART" id="SM00918">
    <property type="entry name" value="Lig_chan-Glu_bd"/>
    <property type="match status" value="1"/>
</dbReference>
<feature type="domain" description="Ionotropic glutamate receptor C-terminal" evidence="22">
    <location>
        <begin position="419"/>
        <end position="799"/>
    </location>
</feature>
<dbReference type="Gene3D" id="1.10.287.70">
    <property type="match status" value="1"/>
</dbReference>
<dbReference type="Proteomes" id="UP001519460">
    <property type="component" value="Unassembled WGS sequence"/>
</dbReference>
<evidence type="ECO:0000256" key="9">
    <source>
        <dbReference type="ARBA" id="ARBA00023136"/>
    </source>
</evidence>
<dbReference type="GO" id="GO:0045211">
    <property type="term" value="C:postsynaptic membrane"/>
    <property type="evidence" value="ECO:0007669"/>
    <property type="project" value="UniProtKB-SubCell"/>
</dbReference>
<dbReference type="GO" id="GO:0034702">
    <property type="term" value="C:monoatomic ion channel complex"/>
    <property type="evidence" value="ECO:0007669"/>
    <property type="project" value="UniProtKB-ARBA"/>
</dbReference>
<dbReference type="GO" id="GO:0004888">
    <property type="term" value="F:transmembrane signaling receptor activity"/>
    <property type="evidence" value="ECO:0007669"/>
    <property type="project" value="UniProtKB-ARBA"/>
</dbReference>
<feature type="site" description="Interaction with the cone snail toxin Con-ikot-ikot" evidence="18">
    <location>
        <position position="690"/>
    </location>
</feature>
<dbReference type="PRINTS" id="PR00177">
    <property type="entry name" value="NMDARECEPTOR"/>
</dbReference>
<feature type="disulfide bond" evidence="19">
    <location>
        <begin position="748"/>
        <end position="803"/>
    </location>
</feature>
<feature type="domain" description="Ionotropic glutamate receptor L-glutamate and glycine-binding" evidence="23">
    <location>
        <begin position="430"/>
        <end position="497"/>
    </location>
</feature>
<feature type="transmembrane region" description="Helical" evidence="21">
    <location>
        <begin position="823"/>
        <end position="844"/>
    </location>
</feature>
<dbReference type="InterPro" id="IPR001828">
    <property type="entry name" value="ANF_lig-bd_rcpt"/>
</dbReference>
<evidence type="ECO:0000259" key="23">
    <source>
        <dbReference type="SMART" id="SM00918"/>
    </source>
</evidence>
<dbReference type="AlphaFoldDB" id="A0ABD0L722"/>
<keyword evidence="5" id="KW-0732">Signal</keyword>
<sequence length="896" mass="101057">RCESGWRLAKIICPMICGELSVPDLRGVIFPPDLATCILLDKGAVAVRDVVQWMVEKNNRNNSDSRIVIDSKLHIVDMDDSFRLSTTMCEQLNKGVFLLLGGSSPKSFNVIQSYTHALHVPYVMYTNNRNHHHDGYDYDFSVSPAFIDAIIDVVKFFNWEKVYYLFDSDDGLWQLQQIYESFRDPLLPLLVDARRVRNTASAHDFLRRLDRVSKSEKKRIILNFSSLDVYQKILNQDIDKLDLHSFIHGGVNVTGFRLPLTPLTTTFQRVRSHSGPRYNSSTLSTDAALALDGLQTIITALNTLLLNDETRRIFKTSFRHGEMYNNNSRGIQCWTQPVKPWVHGHTIKNALAQVGLVLVEVIVVVVEMVVVVEVVVVVVDVVVVVVEAVERIVHFFRGLFTIFLFIVQVGTWSADKGMQSNLTGAKTENPFLMLKCPNDGSPCTGNQRFEGYCVDLIERIAENVGFQYTLKLVKDGNYGSPQADGKTWNGMIGELIRKEADIALAALSISEVRERVVDFSKPYMDTGTSIMIKKPDKQQGGVFSFKSPLSDEVWISIAFGFLAVSFVLFLVGRFSPYEWPEPNEQKEEEGGAGTNVSPNPFTLANTLWFSLGALMQQGSDISPSSISGRVVGAAWWFFTLIIISSYTANLAAFLTIERMDMPINSPDDLVKQREIRYGTVENGSTQTFFKESEVTVYKQMWNFMKEAEPSVFTPSVEEGVKRVRQCKGKYAFLLDAAMNEYHNQRKPCNTLKAGRNLDDKGYGIATPLNSDLREQINIAVLELREVGELHKLERKWWYDKGECGCNVKESKTSSLTLSNVSGIFHILIGGLVLSMVVAFLDYCIRWKLRTRKFKPNFVTARVQQLRDRARRQRREIHYEPQAASASPGPGKNGAVG</sequence>
<dbReference type="Pfam" id="PF10613">
    <property type="entry name" value="Lig_chan-Glu_bd"/>
    <property type="match status" value="1"/>
</dbReference>
<dbReference type="GO" id="GO:0007166">
    <property type="term" value="P:cell surface receptor signaling pathway"/>
    <property type="evidence" value="ECO:0007669"/>
    <property type="project" value="UniProtKB-ARBA"/>
</dbReference>
<keyword evidence="3" id="KW-1003">Cell membrane</keyword>
<keyword evidence="6 21" id="KW-1133">Transmembrane helix</keyword>
<dbReference type="Pfam" id="PF01094">
    <property type="entry name" value="ANF_receptor"/>
    <property type="match status" value="1"/>
</dbReference>
<evidence type="ECO:0000256" key="2">
    <source>
        <dbReference type="ARBA" id="ARBA00022448"/>
    </source>
</evidence>
<dbReference type="InterPro" id="IPR028082">
    <property type="entry name" value="Peripla_BP_I"/>
</dbReference>
<keyword evidence="4 21" id="KW-0812">Transmembrane</keyword>
<evidence type="ECO:0000256" key="8">
    <source>
        <dbReference type="ARBA" id="ARBA00023065"/>
    </source>
</evidence>
<keyword evidence="10" id="KW-0675">Receptor</keyword>
<evidence type="ECO:0000256" key="19">
    <source>
        <dbReference type="PIRSR" id="PIRSR601508-3"/>
    </source>
</evidence>
<feature type="binding site" evidence="17">
    <location>
        <position position="735"/>
    </location>
    <ligand>
        <name>L-glutamate</name>
        <dbReference type="ChEBI" id="CHEBI:29985"/>
    </ligand>
</feature>
<evidence type="ECO:0000256" key="1">
    <source>
        <dbReference type="ARBA" id="ARBA00008685"/>
    </source>
</evidence>
<keyword evidence="12" id="KW-0628">Postsynaptic cell membrane</keyword>
<proteinExistence type="inferred from homology"/>
<keyword evidence="25" id="KW-1185">Reference proteome</keyword>
<evidence type="ECO:0000256" key="13">
    <source>
        <dbReference type="ARBA" id="ARBA00023286"/>
    </source>
</evidence>
<keyword evidence="19" id="KW-1015">Disulfide bond</keyword>
<dbReference type="Gene3D" id="3.40.50.2300">
    <property type="match status" value="2"/>
</dbReference>
<feature type="binding site" evidence="17">
    <location>
        <position position="684"/>
    </location>
    <ligand>
        <name>L-glutamate</name>
        <dbReference type="ChEBI" id="CHEBI:29985"/>
    </ligand>
</feature>
<dbReference type="SMART" id="SM00079">
    <property type="entry name" value="PBPe"/>
    <property type="match status" value="1"/>
</dbReference>
<dbReference type="InterPro" id="IPR001320">
    <property type="entry name" value="Iontro_rcpt_C"/>
</dbReference>
<dbReference type="PANTHER" id="PTHR18966">
    <property type="entry name" value="IONOTROPIC GLUTAMATE RECEPTOR"/>
    <property type="match status" value="1"/>
</dbReference>
<feature type="non-terminal residue" evidence="24">
    <location>
        <position position="1"/>
    </location>
</feature>
<dbReference type="Gene3D" id="3.40.190.10">
    <property type="entry name" value="Periplasmic binding protein-like II"/>
    <property type="match status" value="2"/>
</dbReference>
<feature type="disulfide bond" evidence="19">
    <location>
        <begin position="89"/>
        <end position="333"/>
    </location>
</feature>
<evidence type="ECO:0000256" key="16">
    <source>
        <dbReference type="ARBA" id="ARBA00072754"/>
    </source>
</evidence>
<evidence type="ECO:0000256" key="14">
    <source>
        <dbReference type="ARBA" id="ARBA00023303"/>
    </source>
</evidence>
<keyword evidence="11" id="KW-0325">Glycoprotein</keyword>
<dbReference type="EMBL" id="JACVVK020000076">
    <property type="protein sequence ID" value="KAK7495272.1"/>
    <property type="molecule type" value="Genomic_DNA"/>
</dbReference>
<dbReference type="Pfam" id="PF00060">
    <property type="entry name" value="Lig_chan"/>
    <property type="match status" value="1"/>
</dbReference>
<name>A0ABD0L722_9CAEN</name>
<evidence type="ECO:0000256" key="21">
    <source>
        <dbReference type="SAM" id="Phobius"/>
    </source>
</evidence>
<keyword evidence="9 21" id="KW-0472">Membrane</keyword>
<evidence type="ECO:0000256" key="15">
    <source>
        <dbReference type="ARBA" id="ARBA00034104"/>
    </source>
</evidence>
<evidence type="ECO:0000256" key="6">
    <source>
        <dbReference type="ARBA" id="ARBA00022989"/>
    </source>
</evidence>
<dbReference type="SUPFAM" id="SSF53822">
    <property type="entry name" value="Periplasmic binding protein-like I"/>
    <property type="match status" value="1"/>
</dbReference>
<evidence type="ECO:0000256" key="10">
    <source>
        <dbReference type="ARBA" id="ARBA00023170"/>
    </source>
</evidence>
<feature type="transmembrane region" description="Helical" evidence="21">
    <location>
        <begin position="633"/>
        <end position="656"/>
    </location>
</feature>
<dbReference type="InterPro" id="IPR001508">
    <property type="entry name" value="Iono_Glu_rcpt_met"/>
</dbReference>
<evidence type="ECO:0000256" key="4">
    <source>
        <dbReference type="ARBA" id="ARBA00022692"/>
    </source>
</evidence>
<feature type="transmembrane region" description="Helical" evidence="21">
    <location>
        <begin position="395"/>
        <end position="414"/>
    </location>
</feature>